<feature type="transmembrane region" description="Helical" evidence="5">
    <location>
        <begin position="193"/>
        <end position="216"/>
    </location>
</feature>
<reference evidence="6 7" key="1">
    <citation type="submission" date="2018-10" db="EMBL/GenBank/DDBJ databases">
        <title>Co-occurring genomic capacity for anaerobic methane metabolism and dissimilatory sulfite reduction discovered in the Korarchaeota.</title>
        <authorList>
            <person name="Mckay L.J."/>
            <person name="Dlakic M."/>
            <person name="Fields M.W."/>
            <person name="Delmont T.O."/>
            <person name="Eren A.M."/>
            <person name="Jay Z.J."/>
            <person name="Klingelsmith K.B."/>
            <person name="Rusch D.B."/>
            <person name="Inskeep W.P."/>
        </authorList>
    </citation>
    <scope>NUCLEOTIDE SEQUENCE [LARGE SCALE GENOMIC DNA]</scope>
    <source>
        <strain evidence="6 7">MDKW</strain>
    </source>
</reference>
<feature type="transmembrane region" description="Helical" evidence="5">
    <location>
        <begin position="222"/>
        <end position="243"/>
    </location>
</feature>
<protein>
    <submittedName>
        <fullName evidence="6">TerC/Alx family metal homeostasis membrane protein</fullName>
    </submittedName>
</protein>
<feature type="transmembrane region" description="Helical" evidence="5">
    <location>
        <begin position="255"/>
        <end position="274"/>
    </location>
</feature>
<evidence type="ECO:0000313" key="7">
    <source>
        <dbReference type="Proteomes" id="UP000277582"/>
    </source>
</evidence>
<evidence type="ECO:0000313" key="6">
    <source>
        <dbReference type="EMBL" id="RSN77732.1"/>
    </source>
</evidence>
<dbReference type="OrthoDB" id="8271at2157"/>
<comment type="caution">
    <text evidence="6">The sequence shown here is derived from an EMBL/GenBank/DDBJ whole genome shotgun (WGS) entry which is preliminary data.</text>
</comment>
<keyword evidence="3 5" id="KW-1133">Transmembrane helix</keyword>
<feature type="transmembrane region" description="Helical" evidence="5">
    <location>
        <begin position="280"/>
        <end position="299"/>
    </location>
</feature>
<evidence type="ECO:0000256" key="1">
    <source>
        <dbReference type="ARBA" id="ARBA00004141"/>
    </source>
</evidence>
<proteinExistence type="predicted"/>
<keyword evidence="4 5" id="KW-0472">Membrane</keyword>
<dbReference type="InterPro" id="IPR005496">
    <property type="entry name" value="Integral_membrane_TerC"/>
</dbReference>
<feature type="transmembrane region" description="Helical" evidence="5">
    <location>
        <begin position="130"/>
        <end position="148"/>
    </location>
</feature>
<feature type="transmembrane region" description="Helical" evidence="5">
    <location>
        <begin position="38"/>
        <end position="56"/>
    </location>
</feature>
<dbReference type="PANTHER" id="PTHR30238:SF0">
    <property type="entry name" value="THYLAKOID MEMBRANE PROTEIN TERC, CHLOROPLASTIC"/>
    <property type="match status" value="1"/>
</dbReference>
<evidence type="ECO:0000256" key="4">
    <source>
        <dbReference type="ARBA" id="ARBA00023136"/>
    </source>
</evidence>
<dbReference type="InterPro" id="IPR022369">
    <property type="entry name" value="Integral_membrane_TerC_rswitch"/>
</dbReference>
<dbReference type="RefSeq" id="WP_125670421.1">
    <property type="nucleotide sequence ID" value="NZ_RCOS01000028.1"/>
</dbReference>
<feature type="transmembrane region" description="Helical" evidence="5">
    <location>
        <begin position="6"/>
        <end position="26"/>
    </location>
</feature>
<dbReference type="GO" id="GO:0016020">
    <property type="term" value="C:membrane"/>
    <property type="evidence" value="ECO:0007669"/>
    <property type="project" value="UniProtKB-SubCell"/>
</dbReference>
<dbReference type="Proteomes" id="UP000277582">
    <property type="component" value="Unassembled WGS sequence"/>
</dbReference>
<organism evidence="6 7">
    <name type="scientific">Candidatus Methanodesulfokora washburnensis</name>
    <dbReference type="NCBI Taxonomy" id="2478471"/>
    <lineage>
        <taxon>Archaea</taxon>
        <taxon>Thermoproteota</taxon>
        <taxon>Candidatus Korarchaeia</taxon>
        <taxon>Candidatus Korarchaeia incertae sedis</taxon>
        <taxon>Candidatus Methanodesulfokora</taxon>
    </lineage>
</organism>
<name>A0A429GV84_9CREN</name>
<gene>
    <name evidence="6" type="ORF">D6D85_02135</name>
</gene>
<sequence length="303" mass="34622">MQPSIYFWIAFHLVIIIFLIIDFIYWERKKRITFRDSLFWTVIWIAIGFFFSIIILEFYGMEEFIKYITAYIAEKMLSIDNLFVFLVIFTYFAVPERSKHIVLLAGIVCAAVFRAIFIFAGVILLQMFHWMVYIFGALLIYTGFKIAGEVRGSVDPQKNKAVNLAKKFLPIAPTYGEGGFTVKQNGKRLFTPLILVLVAIETTDIMFALDSVPAVLAITREFFTAYTSNIMAVLGLRALYFLLEHGLRLVENLEKGLAVYLVYLGLAFILSAFGIDIPPYVSLLLIIIIIIFLTIASKLKQHS</sequence>
<dbReference type="PANTHER" id="PTHR30238">
    <property type="entry name" value="MEMBRANE BOUND PREDICTED REDOX MODULATOR"/>
    <property type="match status" value="1"/>
</dbReference>
<keyword evidence="2 5" id="KW-0812">Transmembrane</keyword>
<evidence type="ECO:0000256" key="2">
    <source>
        <dbReference type="ARBA" id="ARBA00022692"/>
    </source>
</evidence>
<accession>A0A429GV84</accession>
<feature type="transmembrane region" description="Helical" evidence="5">
    <location>
        <begin position="76"/>
        <end position="94"/>
    </location>
</feature>
<evidence type="ECO:0000256" key="5">
    <source>
        <dbReference type="SAM" id="Phobius"/>
    </source>
</evidence>
<evidence type="ECO:0000256" key="3">
    <source>
        <dbReference type="ARBA" id="ARBA00022989"/>
    </source>
</evidence>
<dbReference type="AlphaFoldDB" id="A0A429GV84"/>
<keyword evidence="7" id="KW-1185">Reference proteome</keyword>
<dbReference type="EMBL" id="RCOS01000028">
    <property type="protein sequence ID" value="RSN77732.1"/>
    <property type="molecule type" value="Genomic_DNA"/>
</dbReference>
<dbReference type="Pfam" id="PF03741">
    <property type="entry name" value="TerC"/>
    <property type="match status" value="1"/>
</dbReference>
<comment type="subcellular location">
    <subcellularLocation>
        <location evidence="1">Membrane</location>
        <topology evidence="1">Multi-pass membrane protein</topology>
    </subcellularLocation>
</comment>
<feature type="transmembrane region" description="Helical" evidence="5">
    <location>
        <begin position="101"/>
        <end position="124"/>
    </location>
</feature>
<dbReference type="NCBIfam" id="TIGR03718">
    <property type="entry name" value="R_switched_Alx"/>
    <property type="match status" value="1"/>
</dbReference>